<evidence type="ECO:0000313" key="2">
    <source>
        <dbReference type="EMBL" id="MBB4838610.1"/>
    </source>
</evidence>
<dbReference type="AlphaFoldDB" id="A0A7W7NQV3"/>
<gene>
    <name evidence="2" type="ORF">HNP52_001679</name>
</gene>
<reference evidence="2 3" key="1">
    <citation type="submission" date="2020-08" db="EMBL/GenBank/DDBJ databases">
        <title>Functional genomics of gut bacteria from endangered species of beetles.</title>
        <authorList>
            <person name="Carlos-Shanley C."/>
        </authorList>
    </citation>
    <scope>NUCLEOTIDE SEQUENCE [LARGE SCALE GENOMIC DNA]</scope>
    <source>
        <strain evidence="2 3">S00224</strain>
    </source>
</reference>
<keyword evidence="3" id="KW-1185">Reference proteome</keyword>
<dbReference type="Proteomes" id="UP000575241">
    <property type="component" value="Unassembled WGS sequence"/>
</dbReference>
<evidence type="ECO:0000256" key="1">
    <source>
        <dbReference type="SAM" id="Phobius"/>
    </source>
</evidence>
<dbReference type="EMBL" id="JACHLN010000002">
    <property type="protein sequence ID" value="MBB4838610.1"/>
    <property type="molecule type" value="Genomic_DNA"/>
</dbReference>
<organism evidence="2 3">
    <name type="scientific">Sphingomonas kyeonggiensis</name>
    <dbReference type="NCBI Taxonomy" id="1268553"/>
    <lineage>
        <taxon>Bacteria</taxon>
        <taxon>Pseudomonadati</taxon>
        <taxon>Pseudomonadota</taxon>
        <taxon>Alphaproteobacteria</taxon>
        <taxon>Sphingomonadales</taxon>
        <taxon>Sphingomonadaceae</taxon>
        <taxon>Sphingomonas</taxon>
    </lineage>
</organism>
<feature type="transmembrane region" description="Helical" evidence="1">
    <location>
        <begin position="6"/>
        <end position="24"/>
    </location>
</feature>
<keyword evidence="1" id="KW-0472">Membrane</keyword>
<evidence type="ECO:0000313" key="3">
    <source>
        <dbReference type="Proteomes" id="UP000575241"/>
    </source>
</evidence>
<keyword evidence="1" id="KW-0812">Transmembrane</keyword>
<sequence length="155" mass="16300">MASKYLPLLGGTALVVAIGGFWFTQRGAESTPMPSTGAVVVTAPAATESPSPAPAPPTNLPTAPDKVIAHVRQAYPLLEKVDFSCDTKGCAVTATIPPPTGDEFLRVRQEMLLGGLARLVEADGYRMPGPVHMDEIESNLFHIRADVVPAQPPVS</sequence>
<comment type="caution">
    <text evidence="2">The sequence shown here is derived from an EMBL/GenBank/DDBJ whole genome shotgun (WGS) entry which is preliminary data.</text>
</comment>
<dbReference type="RefSeq" id="WP_184165387.1">
    <property type="nucleotide sequence ID" value="NZ_JACHLN010000002.1"/>
</dbReference>
<protein>
    <submittedName>
        <fullName evidence="2">Uncharacterized protein</fullName>
    </submittedName>
</protein>
<keyword evidence="1" id="KW-1133">Transmembrane helix</keyword>
<name>A0A7W7NQV3_9SPHN</name>
<accession>A0A7W7NQV3</accession>
<proteinExistence type="predicted"/>